<evidence type="ECO:0000259" key="6">
    <source>
        <dbReference type="Pfam" id="PF00496"/>
    </source>
</evidence>
<keyword evidence="3" id="KW-0813">Transport</keyword>
<evidence type="ECO:0000256" key="5">
    <source>
        <dbReference type="SAM" id="MobiDB-lite"/>
    </source>
</evidence>
<comment type="subcellular location">
    <subcellularLocation>
        <location evidence="1">Cell envelope</location>
    </subcellularLocation>
</comment>
<comment type="similarity">
    <text evidence="2">Belongs to the bacterial solute-binding protein 5 family.</text>
</comment>
<feature type="domain" description="Solute-binding protein family 5" evidence="6">
    <location>
        <begin position="88"/>
        <end position="409"/>
    </location>
</feature>
<accession>A0ABS4UDF4</accession>
<dbReference type="PANTHER" id="PTHR30290:SF10">
    <property type="entry name" value="PERIPLASMIC OLIGOPEPTIDE-BINDING PROTEIN-RELATED"/>
    <property type="match status" value="1"/>
</dbReference>
<comment type="caution">
    <text evidence="7">The sequence shown here is derived from an EMBL/GenBank/DDBJ whole genome shotgun (WGS) entry which is preliminary data.</text>
</comment>
<evidence type="ECO:0000256" key="1">
    <source>
        <dbReference type="ARBA" id="ARBA00004196"/>
    </source>
</evidence>
<gene>
    <name evidence="7" type="ORF">JOF29_000728</name>
</gene>
<sequence>MRASSASSHRDFWHPSSPRCASACWPQPAEAAPTSGAGSQETKDGLKVAVTLEPTDWNYLRNPALTIRQLLMFNVLEPLLDKRVDGTLTPLLAESYTVSKDGLVYTFHIRKATFSNGAPVTADDVVYSLEQSRTTQLQDVSGRLKAVKEISKTGDQTVTVTLSTPSQRFLDAMSTDSGAVIPKGSASRLKTGPIGTGPFVFASWKHGAQVDFERNDHYWGQRPALRTITWRFIGDATTAVNALRAGDIDMIGGFWGSKAQTDSVVGKASGFAKNVIAGPTMVYISLNANDPVFADARVRRAIAFSLDRQAFIDGTNSSGSPTCVFVNPPNEPWKSDKCPYPHDPAKAKQLLTEAGRQGLTLNYTYLAGTEDGVAVVSQGLEQAGFKVKTQALQWPVYLDRVLTKGQYQFTHIAGPQQIDTWKCPGWFTHDCYPAMDALLARADRATNRTEWADLRRQSVELDAERAYLIPAWTTNVVDLYRKGLEGLKTYTVAGEADVRNVRWGTS</sequence>
<reference evidence="7 8" key="1">
    <citation type="submission" date="2021-03" db="EMBL/GenBank/DDBJ databases">
        <title>Sequencing the genomes of 1000 actinobacteria strains.</title>
        <authorList>
            <person name="Klenk H.-P."/>
        </authorList>
    </citation>
    <scope>NUCLEOTIDE SEQUENCE [LARGE SCALE GENOMIC DNA]</scope>
    <source>
        <strain evidence="7 8">DSM 18824</strain>
    </source>
</reference>
<protein>
    <submittedName>
        <fullName evidence="7">Peptide/nickel transport system substrate-binding protein</fullName>
    </submittedName>
</protein>
<dbReference type="PIRSF" id="PIRSF002741">
    <property type="entry name" value="MppA"/>
    <property type="match status" value="1"/>
</dbReference>
<keyword evidence="8" id="KW-1185">Reference proteome</keyword>
<dbReference type="SUPFAM" id="SSF53850">
    <property type="entry name" value="Periplasmic binding protein-like II"/>
    <property type="match status" value="1"/>
</dbReference>
<evidence type="ECO:0000256" key="3">
    <source>
        <dbReference type="ARBA" id="ARBA00022448"/>
    </source>
</evidence>
<dbReference type="Proteomes" id="UP000755585">
    <property type="component" value="Unassembled WGS sequence"/>
</dbReference>
<name>A0ABS4UDF4_9ACTN</name>
<dbReference type="PANTHER" id="PTHR30290">
    <property type="entry name" value="PERIPLASMIC BINDING COMPONENT OF ABC TRANSPORTER"/>
    <property type="match status" value="1"/>
</dbReference>
<dbReference type="Gene3D" id="3.10.105.10">
    <property type="entry name" value="Dipeptide-binding Protein, Domain 3"/>
    <property type="match status" value="1"/>
</dbReference>
<dbReference type="RefSeq" id="WP_209692785.1">
    <property type="nucleotide sequence ID" value="NZ_JAGINT010000001.1"/>
</dbReference>
<keyword evidence="4" id="KW-0732">Signal</keyword>
<feature type="region of interest" description="Disordered" evidence="5">
    <location>
        <begin position="24"/>
        <end position="43"/>
    </location>
</feature>
<proteinExistence type="inferred from homology"/>
<evidence type="ECO:0000256" key="4">
    <source>
        <dbReference type="ARBA" id="ARBA00022729"/>
    </source>
</evidence>
<dbReference type="Gene3D" id="3.40.190.10">
    <property type="entry name" value="Periplasmic binding protein-like II"/>
    <property type="match status" value="1"/>
</dbReference>
<dbReference type="InterPro" id="IPR000914">
    <property type="entry name" value="SBP_5_dom"/>
</dbReference>
<dbReference type="InterPro" id="IPR030678">
    <property type="entry name" value="Peptide/Ni-bd"/>
</dbReference>
<dbReference type="Pfam" id="PF00496">
    <property type="entry name" value="SBP_bac_5"/>
    <property type="match status" value="1"/>
</dbReference>
<organism evidence="7 8">
    <name type="scientific">Kribbella aluminosa</name>
    <dbReference type="NCBI Taxonomy" id="416017"/>
    <lineage>
        <taxon>Bacteria</taxon>
        <taxon>Bacillati</taxon>
        <taxon>Actinomycetota</taxon>
        <taxon>Actinomycetes</taxon>
        <taxon>Propionibacteriales</taxon>
        <taxon>Kribbellaceae</taxon>
        <taxon>Kribbella</taxon>
    </lineage>
</organism>
<evidence type="ECO:0000256" key="2">
    <source>
        <dbReference type="ARBA" id="ARBA00005695"/>
    </source>
</evidence>
<evidence type="ECO:0000313" key="8">
    <source>
        <dbReference type="Proteomes" id="UP000755585"/>
    </source>
</evidence>
<dbReference type="InterPro" id="IPR039424">
    <property type="entry name" value="SBP_5"/>
</dbReference>
<evidence type="ECO:0000313" key="7">
    <source>
        <dbReference type="EMBL" id="MBP2349645.1"/>
    </source>
</evidence>
<dbReference type="EMBL" id="JAGINT010000001">
    <property type="protein sequence ID" value="MBP2349645.1"/>
    <property type="molecule type" value="Genomic_DNA"/>
</dbReference>